<accession>A0ABV6SRL6</accession>
<proteinExistence type="predicted"/>
<gene>
    <name evidence="1" type="ORF">ACFFGX_22335</name>
</gene>
<protein>
    <submittedName>
        <fullName evidence="1">Uncharacterized protein</fullName>
    </submittedName>
</protein>
<keyword evidence="2" id="KW-1185">Reference proteome</keyword>
<evidence type="ECO:0000313" key="2">
    <source>
        <dbReference type="Proteomes" id="UP001589891"/>
    </source>
</evidence>
<reference evidence="1 2" key="1">
    <citation type="submission" date="2024-09" db="EMBL/GenBank/DDBJ databases">
        <authorList>
            <person name="Sun Q."/>
            <person name="Mori K."/>
        </authorList>
    </citation>
    <scope>NUCLEOTIDE SEQUENCE [LARGE SCALE GENOMIC DNA]</scope>
    <source>
        <strain evidence="1 2">NCAIM B.01794</strain>
    </source>
</reference>
<comment type="caution">
    <text evidence="1">The sequence shown here is derived from an EMBL/GenBank/DDBJ whole genome shotgun (WGS) entry which is preliminary data.</text>
</comment>
<name>A0ABV6SRL6_AZOPA</name>
<sequence>MPLEWALAQIISDRKKLGDIFLLILIKGDLRESGQRLPCLHRLRIDKPSHWSSFERHGIWNVITRKLLLIYRQVDTPG</sequence>
<dbReference type="EMBL" id="JBHLSS010000155">
    <property type="protein sequence ID" value="MFC0712159.1"/>
    <property type="molecule type" value="Genomic_DNA"/>
</dbReference>
<dbReference type="RefSeq" id="WP_376949546.1">
    <property type="nucleotide sequence ID" value="NZ_CP171449.1"/>
</dbReference>
<dbReference type="Proteomes" id="UP001589891">
    <property type="component" value="Unassembled WGS sequence"/>
</dbReference>
<organism evidence="1 2">
    <name type="scientific">Azorhizophilus paspali</name>
    <name type="common">Azotobacter paspali</name>
    <dbReference type="NCBI Taxonomy" id="69963"/>
    <lineage>
        <taxon>Bacteria</taxon>
        <taxon>Pseudomonadati</taxon>
        <taxon>Pseudomonadota</taxon>
        <taxon>Gammaproteobacteria</taxon>
        <taxon>Pseudomonadales</taxon>
        <taxon>Pseudomonadaceae</taxon>
        <taxon>Azorhizophilus</taxon>
    </lineage>
</organism>
<evidence type="ECO:0000313" key="1">
    <source>
        <dbReference type="EMBL" id="MFC0712159.1"/>
    </source>
</evidence>